<organism evidence="2 3">
    <name type="scientific">Staurois parvus</name>
    <dbReference type="NCBI Taxonomy" id="386267"/>
    <lineage>
        <taxon>Eukaryota</taxon>
        <taxon>Metazoa</taxon>
        <taxon>Chordata</taxon>
        <taxon>Craniata</taxon>
        <taxon>Vertebrata</taxon>
        <taxon>Euteleostomi</taxon>
        <taxon>Amphibia</taxon>
        <taxon>Batrachia</taxon>
        <taxon>Anura</taxon>
        <taxon>Neobatrachia</taxon>
        <taxon>Ranoidea</taxon>
        <taxon>Ranidae</taxon>
        <taxon>Staurois</taxon>
    </lineage>
</organism>
<keyword evidence="3" id="KW-1185">Reference proteome</keyword>
<feature type="region of interest" description="Disordered" evidence="1">
    <location>
        <begin position="1"/>
        <end position="29"/>
    </location>
</feature>
<gene>
    <name evidence="2" type="ORF">SPARVUS_LOCUS12094965</name>
</gene>
<evidence type="ECO:0000256" key="1">
    <source>
        <dbReference type="SAM" id="MobiDB-lite"/>
    </source>
</evidence>
<evidence type="ECO:0000313" key="3">
    <source>
        <dbReference type="Proteomes" id="UP001162483"/>
    </source>
</evidence>
<reference evidence="2" key="1">
    <citation type="submission" date="2023-05" db="EMBL/GenBank/DDBJ databases">
        <authorList>
            <person name="Stuckert A."/>
        </authorList>
    </citation>
    <scope>NUCLEOTIDE SEQUENCE</scope>
</reference>
<sequence>MASSVNHQVPASDFSPAPGDRRVSLTGERPVYKQHRSLPISSSTLLYMALYSRASGKHKHSIP</sequence>
<name>A0ABN9FHW8_9NEOB</name>
<evidence type="ECO:0000313" key="2">
    <source>
        <dbReference type="EMBL" id="CAI9596622.1"/>
    </source>
</evidence>
<accession>A0ABN9FHW8</accession>
<proteinExistence type="predicted"/>
<protein>
    <submittedName>
        <fullName evidence="2">Uncharacterized protein</fullName>
    </submittedName>
</protein>
<dbReference type="EMBL" id="CATNWA010016938">
    <property type="protein sequence ID" value="CAI9596622.1"/>
    <property type="molecule type" value="Genomic_DNA"/>
</dbReference>
<comment type="caution">
    <text evidence="2">The sequence shown here is derived from an EMBL/GenBank/DDBJ whole genome shotgun (WGS) entry which is preliminary data.</text>
</comment>
<dbReference type="Proteomes" id="UP001162483">
    <property type="component" value="Unassembled WGS sequence"/>
</dbReference>